<feature type="compositionally biased region" description="Low complexity" evidence="1">
    <location>
        <begin position="57"/>
        <end position="74"/>
    </location>
</feature>
<sequence length="266" mass="27764">MTQLLGFATGFLMSVGVVLYVTGEAPWRDTVCKVMPGCEAGADTATAQPESGAIPNPGDKSGPVVKPKPVVKSEAVAKPETKANPETRAKPETEVKPLVKSMAKAEPATKSVKDTAAATSPQAAKKVKPLHRPETIVPQEKALVTVPTAPAPKIWDAQSAATPAGVLAPPITGPETTDPIPAVARAAAVNQGNQQHIFWPAFNNAVSASGFAELINEKTGLDIAVIKERPGNYAVAIAYENLPQLQQNLDLIELAVGVKPLQGRLP</sequence>
<evidence type="ECO:0008006" key="4">
    <source>
        <dbReference type="Google" id="ProtNLM"/>
    </source>
</evidence>
<accession>A0A545SNC2</accession>
<feature type="compositionally biased region" description="Basic and acidic residues" evidence="1">
    <location>
        <begin position="75"/>
        <end position="97"/>
    </location>
</feature>
<gene>
    <name evidence="2" type="ORF">FKG94_27035</name>
</gene>
<dbReference type="RefSeq" id="WP_142930076.1">
    <property type="nucleotide sequence ID" value="NZ_ML660116.1"/>
</dbReference>
<feature type="region of interest" description="Disordered" evidence="1">
    <location>
        <begin position="43"/>
        <end position="130"/>
    </location>
</feature>
<evidence type="ECO:0000313" key="3">
    <source>
        <dbReference type="Proteomes" id="UP000319732"/>
    </source>
</evidence>
<dbReference type="OrthoDB" id="10009182at2"/>
<reference evidence="2 3" key="1">
    <citation type="submission" date="2019-06" db="EMBL/GenBank/DDBJ databases">
        <title>Whole genome sequence for Cellvibrionaceae sp. R142.</title>
        <authorList>
            <person name="Wang G."/>
        </authorList>
    </citation>
    <scope>NUCLEOTIDE SEQUENCE [LARGE SCALE GENOMIC DNA]</scope>
    <source>
        <strain evidence="2 3">R142</strain>
    </source>
</reference>
<evidence type="ECO:0000256" key="1">
    <source>
        <dbReference type="SAM" id="MobiDB-lite"/>
    </source>
</evidence>
<name>A0A545SNC2_9GAMM</name>
<organism evidence="2 3">
    <name type="scientific">Exilibacterium tricleocarpae</name>
    <dbReference type="NCBI Taxonomy" id="2591008"/>
    <lineage>
        <taxon>Bacteria</taxon>
        <taxon>Pseudomonadati</taxon>
        <taxon>Pseudomonadota</taxon>
        <taxon>Gammaproteobacteria</taxon>
        <taxon>Cellvibrionales</taxon>
        <taxon>Cellvibrionaceae</taxon>
        <taxon>Exilibacterium</taxon>
    </lineage>
</organism>
<keyword evidence="3" id="KW-1185">Reference proteome</keyword>
<dbReference type="AlphaFoldDB" id="A0A545SNC2"/>
<dbReference type="Proteomes" id="UP000319732">
    <property type="component" value="Unassembled WGS sequence"/>
</dbReference>
<comment type="caution">
    <text evidence="2">The sequence shown here is derived from an EMBL/GenBank/DDBJ whole genome shotgun (WGS) entry which is preliminary data.</text>
</comment>
<evidence type="ECO:0000313" key="2">
    <source>
        <dbReference type="EMBL" id="TQV66490.1"/>
    </source>
</evidence>
<protein>
    <recommendedName>
        <fullName evidence="4">SPOR domain-containing protein</fullName>
    </recommendedName>
</protein>
<proteinExistence type="predicted"/>
<dbReference type="EMBL" id="VHSG01000041">
    <property type="protein sequence ID" value="TQV66490.1"/>
    <property type="molecule type" value="Genomic_DNA"/>
</dbReference>